<reference evidence="3" key="3">
    <citation type="submission" date="2016-11" db="EMBL/GenBank/DDBJ databases">
        <authorList>
            <person name="Varghese N."/>
            <person name="Submissions S."/>
        </authorList>
    </citation>
    <scope>NUCLEOTIDE SEQUENCE</scope>
    <source>
        <strain evidence="3">DSM 1682</strain>
    </source>
</reference>
<evidence type="ECO:0000313" key="4">
    <source>
        <dbReference type="Proteomes" id="UP000068026"/>
    </source>
</evidence>
<reference evidence="5" key="4">
    <citation type="submission" date="2016-11" db="EMBL/GenBank/DDBJ databases">
        <authorList>
            <person name="Jaros S."/>
            <person name="Januszkiewicz K."/>
            <person name="Wedrychowicz H."/>
        </authorList>
    </citation>
    <scope>NUCLEOTIDE SEQUENCE [LARGE SCALE GENOMIC DNA]</scope>
    <source>
        <strain evidence="5">DSM 1682</strain>
    </source>
</reference>
<dbReference type="InterPro" id="IPR002500">
    <property type="entry name" value="PAPS_reduct_dom"/>
</dbReference>
<dbReference type="PANTHER" id="PTHR43196">
    <property type="entry name" value="SULFATE ADENYLYLTRANSFERASE SUBUNIT 2"/>
    <property type="match status" value="1"/>
</dbReference>
<dbReference type="Gene3D" id="3.40.50.620">
    <property type="entry name" value="HUPs"/>
    <property type="match status" value="1"/>
</dbReference>
<organism evidence="3 5">
    <name type="scientific">Anaerotignum propionicum DSM 1682</name>
    <dbReference type="NCBI Taxonomy" id="991789"/>
    <lineage>
        <taxon>Bacteria</taxon>
        <taxon>Bacillati</taxon>
        <taxon>Bacillota</taxon>
        <taxon>Clostridia</taxon>
        <taxon>Lachnospirales</taxon>
        <taxon>Anaerotignaceae</taxon>
        <taxon>Anaerotignum</taxon>
    </lineage>
</organism>
<dbReference type="GO" id="GO:0004604">
    <property type="term" value="F:phosphoadenylyl-sulfate reductase (thioredoxin) activity"/>
    <property type="evidence" value="ECO:0007669"/>
    <property type="project" value="UniProtKB-EC"/>
</dbReference>
<protein>
    <submittedName>
        <fullName evidence="2 3">Phosphoadenosine phosphosulfate reductase</fullName>
        <ecNumber evidence="2">1.8.4.8</ecNumber>
    </submittedName>
</protein>
<evidence type="ECO:0000313" key="2">
    <source>
        <dbReference type="EMBL" id="AMJ41999.1"/>
    </source>
</evidence>
<dbReference type="Proteomes" id="UP000184204">
    <property type="component" value="Unassembled WGS sequence"/>
</dbReference>
<proteinExistence type="predicted"/>
<dbReference type="InterPro" id="IPR050128">
    <property type="entry name" value="Sulfate_adenylyltrnsfr_sub2"/>
</dbReference>
<dbReference type="KEGG" id="cpro:CPRO_24330"/>
<dbReference type="Pfam" id="PF01507">
    <property type="entry name" value="PAPS_reduct"/>
    <property type="match status" value="2"/>
</dbReference>
<reference evidence="4" key="2">
    <citation type="submission" date="2016-01" db="EMBL/GenBank/DDBJ databases">
        <authorList>
            <person name="Poehlein A."/>
            <person name="Schlien K."/>
            <person name="Gottschalk G."/>
            <person name="Buckel W."/>
            <person name="Daniel R."/>
        </authorList>
    </citation>
    <scope>NUCLEOTIDE SEQUENCE [LARGE SCALE GENOMIC DNA]</scope>
    <source>
        <strain evidence="4">X2</strain>
    </source>
</reference>
<dbReference type="EMBL" id="CP014223">
    <property type="protein sequence ID" value="AMJ41999.1"/>
    <property type="molecule type" value="Genomic_DNA"/>
</dbReference>
<dbReference type="AlphaFoldDB" id="A0A0X8VBK5"/>
<evidence type="ECO:0000259" key="1">
    <source>
        <dbReference type="Pfam" id="PF01507"/>
    </source>
</evidence>
<dbReference type="EMBL" id="FQUA01000014">
    <property type="protein sequence ID" value="SHF03216.1"/>
    <property type="molecule type" value="Genomic_DNA"/>
</dbReference>
<dbReference type="RefSeq" id="WP_236782350.1">
    <property type="nucleotide sequence ID" value="NZ_CP014223.1"/>
</dbReference>
<dbReference type="SUPFAM" id="SSF52402">
    <property type="entry name" value="Adenine nucleotide alpha hydrolases-like"/>
    <property type="match status" value="1"/>
</dbReference>
<sequence>MDEAKRTMQELKQMQSLPMHLKLGMTRQRIREWVDGYGPNGVYISFSGGKDSTVLLHIVREMYPDIEAVFVNTGLEYPEIKEFVKAFDNVTILRPDMSFRQVIEKYGYPVISKEVSKCVYYARRTNDPENVYVKKLCGELEFEGKKSQYNQSKWYFLLDAPFGVSNLCCDVMKKRPLHKFYRKTGKVPITGQMADESKLRTQKWINGGCNLYDSKFPISNPMSLWVENDVLEYIVKNDIQISSVYGEVIPDCEMDGQMWLDGYVPPKYRTTGVSRTGCMFCMFGDHLEQEPNRFQRMKITHPPVYRYCLKSWNEGGLGMKPVLDYVGIKY</sequence>
<feature type="domain" description="Phosphoadenosine phosphosulphate reductase" evidence="1">
    <location>
        <begin position="43"/>
        <end position="101"/>
    </location>
</feature>
<name>A0A0X8VBK5_ANAPI</name>
<keyword evidence="4" id="KW-1185">Reference proteome</keyword>
<evidence type="ECO:0000313" key="5">
    <source>
        <dbReference type="Proteomes" id="UP000184204"/>
    </source>
</evidence>
<evidence type="ECO:0000313" key="3">
    <source>
        <dbReference type="EMBL" id="SHF03216.1"/>
    </source>
</evidence>
<dbReference type="PANTHER" id="PTHR43196:SF2">
    <property type="entry name" value="PHOSPHOADENOSINE PHOSPHOSULFATE REDUCTASE"/>
    <property type="match status" value="1"/>
</dbReference>
<gene>
    <name evidence="2" type="primary">cysH</name>
    <name evidence="2" type="ORF">CPRO_24330</name>
    <name evidence="3" type="ORF">SAMN02745151_02559</name>
</gene>
<dbReference type="Proteomes" id="UP000068026">
    <property type="component" value="Chromosome"/>
</dbReference>
<reference evidence="2 4" key="1">
    <citation type="journal article" date="2016" name="Genome Announc.">
        <title>Complete Genome Sequence of the Amino Acid-Fermenting Clostridium propionicum X2 (DSM 1682).</title>
        <authorList>
            <person name="Poehlein A."/>
            <person name="Schlien K."/>
            <person name="Chowdhury N.P."/>
            <person name="Gottschalk G."/>
            <person name="Buckel W."/>
            <person name="Daniel R."/>
        </authorList>
    </citation>
    <scope>NUCLEOTIDE SEQUENCE [LARGE SCALE GENOMIC DNA]</scope>
    <source>
        <strain evidence="2 4">X2</strain>
    </source>
</reference>
<accession>A0A0X8VBK5</accession>
<keyword evidence="2" id="KW-0560">Oxidoreductase</keyword>
<feature type="domain" description="Phosphoadenosine phosphosulphate reductase" evidence="1">
    <location>
        <begin position="156"/>
        <end position="268"/>
    </location>
</feature>
<dbReference type="InterPro" id="IPR014729">
    <property type="entry name" value="Rossmann-like_a/b/a_fold"/>
</dbReference>
<dbReference type="EC" id="1.8.4.8" evidence="2"/>